<comment type="caution">
    <text evidence="1">The sequence shown here is derived from an EMBL/GenBank/DDBJ whole genome shotgun (WGS) entry which is preliminary data.</text>
</comment>
<name>A0A1Z5HS68_9FIRM</name>
<accession>A0A1Z5HS68</accession>
<evidence type="ECO:0000313" key="1">
    <source>
        <dbReference type="EMBL" id="GAW92362.1"/>
    </source>
</evidence>
<dbReference type="AlphaFoldDB" id="A0A1Z5HS68"/>
<keyword evidence="2" id="KW-1185">Reference proteome</keyword>
<dbReference type="Proteomes" id="UP000197032">
    <property type="component" value="Unassembled WGS sequence"/>
</dbReference>
<reference evidence="2" key="1">
    <citation type="journal article" date="2017" name="Appl. Environ. Microbiol.">
        <title>Genomic analysis of Calderihabitans maritimus KKC1, a thermophilic hydrogenogenic carboxydotrophic bacterium isolated from marine sediment.</title>
        <authorList>
            <person name="Omae K."/>
            <person name="Yoneda Y."/>
            <person name="Fukuyama Y."/>
            <person name="Yoshida T."/>
            <person name="Sako Y."/>
        </authorList>
    </citation>
    <scope>NUCLEOTIDE SEQUENCE [LARGE SCALE GENOMIC DNA]</scope>
    <source>
        <strain evidence="2">KKC1</strain>
    </source>
</reference>
<protein>
    <submittedName>
        <fullName evidence="1">Uncharacterized protein</fullName>
    </submittedName>
</protein>
<dbReference type="EMBL" id="BDGJ01000072">
    <property type="protein sequence ID" value="GAW92362.1"/>
    <property type="molecule type" value="Genomic_DNA"/>
</dbReference>
<feature type="non-terminal residue" evidence="1">
    <location>
        <position position="1"/>
    </location>
</feature>
<sequence length="237" mass="26457">IFDPPEGNPFIPSGGYVQGANLSLAEGNDPLLKYVDFSDVHVAVTRKIGNLPGGKVLVRNDLTPLIMVGALGKARVAVFGFDLHQSDLPLRTAFPILMQNMLTWLLPQWVSGGDQLFTGETVVINTVPQAERLLVKKPGGRTIELPVSANTRFQDTDEAGVYTVVQEWEDGKIIRHFAVNTRRGREAIIRPREIELPVNRVTTDRSQRLTNKELWRYGAWLALLVLVLEGWVYARGY</sequence>
<organism evidence="1 2">
    <name type="scientific">Calderihabitans maritimus</name>
    <dbReference type="NCBI Taxonomy" id="1246530"/>
    <lineage>
        <taxon>Bacteria</taxon>
        <taxon>Bacillati</taxon>
        <taxon>Bacillota</taxon>
        <taxon>Clostridia</taxon>
        <taxon>Neomoorellales</taxon>
        <taxon>Calderihabitantaceae</taxon>
        <taxon>Calderihabitans</taxon>
    </lineage>
</organism>
<proteinExistence type="predicted"/>
<gene>
    <name evidence="1" type="ORF">KKC1_15170</name>
</gene>
<evidence type="ECO:0000313" key="2">
    <source>
        <dbReference type="Proteomes" id="UP000197032"/>
    </source>
</evidence>